<reference evidence="3" key="1">
    <citation type="submission" date="2017-02" db="EMBL/GenBank/DDBJ databases">
        <authorList>
            <person name="Varghese N."/>
            <person name="Submissions S."/>
        </authorList>
    </citation>
    <scope>NUCLEOTIDE SEQUENCE [LARGE SCALE GENOMIC DNA]</scope>
    <source>
        <strain evidence="3">ATCC 27094</strain>
    </source>
</reference>
<evidence type="ECO:0000313" key="2">
    <source>
        <dbReference type="EMBL" id="SJZ81958.1"/>
    </source>
</evidence>
<keyword evidence="1" id="KW-0732">Signal</keyword>
<dbReference type="Gene3D" id="3.40.50.1820">
    <property type="entry name" value="alpha/beta hydrolase"/>
    <property type="match status" value="1"/>
</dbReference>
<dbReference type="AlphaFoldDB" id="A0A1T4NTC7"/>
<evidence type="ECO:0000256" key="1">
    <source>
        <dbReference type="SAM" id="SignalP"/>
    </source>
</evidence>
<feature type="signal peptide" evidence="1">
    <location>
        <begin position="1"/>
        <end position="23"/>
    </location>
</feature>
<feature type="chain" id="PRO_5012052285" description="Alpha/beta hydrolase family protein" evidence="1">
    <location>
        <begin position="24"/>
        <end position="329"/>
    </location>
</feature>
<keyword evidence="3" id="KW-1185">Reference proteome</keyword>
<evidence type="ECO:0008006" key="4">
    <source>
        <dbReference type="Google" id="ProtNLM"/>
    </source>
</evidence>
<accession>A0A1T4NTC7</accession>
<dbReference type="EMBL" id="FUWJ01000002">
    <property type="protein sequence ID" value="SJZ81958.1"/>
    <property type="molecule type" value="Genomic_DNA"/>
</dbReference>
<proteinExistence type="predicted"/>
<protein>
    <recommendedName>
        <fullName evidence="4">Alpha/beta hydrolase family protein</fullName>
    </recommendedName>
</protein>
<name>A0A1T4NTC7_9HYPH</name>
<dbReference type="STRING" id="225324.SAMN02745126_02417"/>
<dbReference type="SUPFAM" id="SSF53474">
    <property type="entry name" value="alpha/beta-Hydrolases"/>
    <property type="match status" value="1"/>
</dbReference>
<gene>
    <name evidence="2" type="ORF">SAMN02745126_02417</name>
</gene>
<dbReference type="Proteomes" id="UP000190092">
    <property type="component" value="Unassembled WGS sequence"/>
</dbReference>
<dbReference type="InterPro" id="IPR029058">
    <property type="entry name" value="AB_hydrolase_fold"/>
</dbReference>
<evidence type="ECO:0000313" key="3">
    <source>
        <dbReference type="Proteomes" id="UP000190092"/>
    </source>
</evidence>
<organism evidence="2 3">
    <name type="scientific">Enhydrobacter aerosaccus</name>
    <dbReference type="NCBI Taxonomy" id="225324"/>
    <lineage>
        <taxon>Bacteria</taxon>
        <taxon>Pseudomonadati</taxon>
        <taxon>Pseudomonadota</taxon>
        <taxon>Alphaproteobacteria</taxon>
        <taxon>Hyphomicrobiales</taxon>
        <taxon>Enhydrobacter</taxon>
    </lineage>
</organism>
<sequence>MTIRAAILAAALAVAFAAYPAEAQLGPDAQRSYEAFQRLAPQRAFTLAADGKGYWWTGASGTDPGAAVASATKLCEERSKGKCTLYAVNNVVLDGRDWMAATPSTLPAIGRLKPAPYWMNKGPQAAAGLIVWSHGYMEGHDSTASAPQGQVAYFTQQGYDLYRFDRQWIRDWPGDATDLAMAVQQAKAMGYRRVILAGQSAGAWVSLAAAARGAPVDGVISVSAAHHGQVKDMRDISRARSEWQQIVKAIRPGPRLVVVNFKDDTYDVGGRMDDARTAFAASGVDAVILADPAGFSGHGAANGPAFPQKYGACINSFIETGARQAPCVP</sequence>